<evidence type="ECO:0000256" key="4">
    <source>
        <dbReference type="ARBA" id="ARBA00049261"/>
    </source>
</evidence>
<protein>
    <recommendedName>
        <fullName evidence="2">L-methionine (R)-S-oxide reductase</fullName>
        <ecNumber evidence="2">1.8.4.14</ecNumber>
    </recommendedName>
</protein>
<dbReference type="GO" id="GO:0006979">
    <property type="term" value="P:response to oxidative stress"/>
    <property type="evidence" value="ECO:0007669"/>
    <property type="project" value="InterPro"/>
</dbReference>
<dbReference type="AlphaFoldDB" id="A0A852KE82"/>
<dbReference type="PROSITE" id="PS51790">
    <property type="entry name" value="MSRB"/>
    <property type="match status" value="1"/>
</dbReference>
<dbReference type="InterPro" id="IPR028427">
    <property type="entry name" value="Met_Sox_Rdtase_MsrB"/>
</dbReference>
<evidence type="ECO:0000256" key="1">
    <source>
        <dbReference type="ARBA" id="ARBA00007174"/>
    </source>
</evidence>
<feature type="domain" description="MsrB" evidence="5">
    <location>
        <begin position="1"/>
        <end position="77"/>
    </location>
</feature>
<comment type="catalytic activity">
    <reaction evidence="4">
        <text>[thioredoxin]-disulfide + L-methionine + H2O = L-methionine (R)-S-oxide + [thioredoxin]-dithiol</text>
        <dbReference type="Rhea" id="RHEA:21260"/>
        <dbReference type="Rhea" id="RHEA-COMP:10698"/>
        <dbReference type="Rhea" id="RHEA-COMP:10700"/>
        <dbReference type="ChEBI" id="CHEBI:15377"/>
        <dbReference type="ChEBI" id="CHEBI:29950"/>
        <dbReference type="ChEBI" id="CHEBI:50058"/>
        <dbReference type="ChEBI" id="CHEBI:57844"/>
        <dbReference type="ChEBI" id="CHEBI:58773"/>
        <dbReference type="EC" id="1.8.4.14"/>
    </reaction>
</comment>
<dbReference type="InterPro" id="IPR011057">
    <property type="entry name" value="Mss4-like_sf"/>
</dbReference>
<dbReference type="GO" id="GO:0033745">
    <property type="term" value="F:L-methionine-(R)-S-oxide reductase activity"/>
    <property type="evidence" value="ECO:0007669"/>
    <property type="project" value="UniProtKB-EC"/>
</dbReference>
<proteinExistence type="inferred from homology"/>
<evidence type="ECO:0000256" key="2">
    <source>
        <dbReference type="ARBA" id="ARBA00012498"/>
    </source>
</evidence>
<name>A0A852KE82_UROIN</name>
<evidence type="ECO:0000313" key="7">
    <source>
        <dbReference type="Proteomes" id="UP000654395"/>
    </source>
</evidence>
<dbReference type="Proteomes" id="UP000654395">
    <property type="component" value="Unassembled WGS sequence"/>
</dbReference>
<accession>A0A852KE82</accession>
<dbReference type="GO" id="GO:0033743">
    <property type="term" value="F:peptide-methionine (R)-S-oxide reductase activity"/>
    <property type="evidence" value="ECO:0007669"/>
    <property type="project" value="InterPro"/>
</dbReference>
<gene>
    <name evidence="6" type="primary">Msrb2</name>
    <name evidence="6" type="ORF">UROIND_R11108</name>
</gene>
<dbReference type="SUPFAM" id="SSF51316">
    <property type="entry name" value="Mss4-like"/>
    <property type="match status" value="1"/>
</dbReference>
<dbReference type="Pfam" id="PF01641">
    <property type="entry name" value="SelR"/>
    <property type="match status" value="1"/>
</dbReference>
<dbReference type="EMBL" id="WBNH01002765">
    <property type="protein sequence ID" value="NXX76506.1"/>
    <property type="molecule type" value="Genomic_DNA"/>
</dbReference>
<keyword evidence="3" id="KW-0560">Oxidoreductase</keyword>
<evidence type="ECO:0000259" key="5">
    <source>
        <dbReference type="PROSITE" id="PS51790"/>
    </source>
</evidence>
<dbReference type="EC" id="1.8.4.14" evidence="2"/>
<dbReference type="GO" id="GO:0005737">
    <property type="term" value="C:cytoplasm"/>
    <property type="evidence" value="ECO:0007669"/>
    <property type="project" value="TreeGrafter"/>
</dbReference>
<evidence type="ECO:0000256" key="3">
    <source>
        <dbReference type="ARBA" id="ARBA00023002"/>
    </source>
</evidence>
<comment type="caution">
    <text evidence="6">The sequence shown here is derived from an EMBL/GenBank/DDBJ whole genome shotgun (WGS) entry which is preliminary data.</text>
</comment>
<dbReference type="InterPro" id="IPR002579">
    <property type="entry name" value="Met_Sox_Rdtase_MsrB_dom"/>
</dbReference>
<comment type="similarity">
    <text evidence="1">Belongs to the MsrB Met sulfoxide reductase family.</text>
</comment>
<feature type="non-terminal residue" evidence="6">
    <location>
        <position position="77"/>
    </location>
</feature>
<dbReference type="Gene3D" id="2.170.150.20">
    <property type="entry name" value="Peptide methionine sulfoxide reductase"/>
    <property type="match status" value="1"/>
</dbReference>
<organism evidence="6 7">
    <name type="scientific">Urocolius indicus</name>
    <name type="common">Red-faced mousebird</name>
    <name type="synonym">Colius indicus</name>
    <dbReference type="NCBI Taxonomy" id="458196"/>
    <lineage>
        <taxon>Eukaryota</taxon>
        <taxon>Metazoa</taxon>
        <taxon>Chordata</taxon>
        <taxon>Craniata</taxon>
        <taxon>Vertebrata</taxon>
        <taxon>Euteleostomi</taxon>
        <taxon>Archelosauria</taxon>
        <taxon>Archosauria</taxon>
        <taxon>Dinosauria</taxon>
        <taxon>Saurischia</taxon>
        <taxon>Theropoda</taxon>
        <taxon>Coelurosauria</taxon>
        <taxon>Aves</taxon>
        <taxon>Neognathae</taxon>
        <taxon>Neoaves</taxon>
        <taxon>Telluraves</taxon>
        <taxon>Coraciimorphae</taxon>
        <taxon>Coliiformes</taxon>
        <taxon>Coliidae</taxon>
        <taxon>Urocolius</taxon>
    </lineage>
</organism>
<dbReference type="PANTHER" id="PTHR10173:SF37">
    <property type="entry name" value="METHIONINE-R-SULFOXIDE REDUCTASE B2, MITOCHONDRIAL"/>
    <property type="match status" value="1"/>
</dbReference>
<feature type="non-terminal residue" evidence="6">
    <location>
        <position position="1"/>
    </location>
</feature>
<sequence>YSSERKNNSGTGWPSFSEAYDTCGRYESNANIMRRPDNLLGSARAEVVCKQLGHIFHSDPTPSGQRFCINSVSLNFK</sequence>
<dbReference type="OrthoDB" id="44061at2759"/>
<dbReference type="GO" id="GO:0030091">
    <property type="term" value="P:protein repair"/>
    <property type="evidence" value="ECO:0007669"/>
    <property type="project" value="InterPro"/>
</dbReference>
<reference evidence="6" key="1">
    <citation type="submission" date="2020-02" db="EMBL/GenBank/DDBJ databases">
        <title>Bird 10,000 Genomes (B10K) Project - Family phase.</title>
        <authorList>
            <person name="Zhang G."/>
        </authorList>
    </citation>
    <scope>NUCLEOTIDE SEQUENCE</scope>
    <source>
        <strain evidence="6">B10K-DU-030-59</strain>
    </source>
</reference>
<keyword evidence="7" id="KW-1185">Reference proteome</keyword>
<evidence type="ECO:0000313" key="6">
    <source>
        <dbReference type="EMBL" id="NXX76506.1"/>
    </source>
</evidence>
<dbReference type="PANTHER" id="PTHR10173">
    <property type="entry name" value="METHIONINE SULFOXIDE REDUCTASE"/>
    <property type="match status" value="1"/>
</dbReference>